<proteinExistence type="inferred from homology"/>
<comment type="similarity">
    <text evidence="1">Belongs to the SorC transcriptional regulatory family.</text>
</comment>
<organism evidence="6 7">
    <name type="scientific">Levilactobacillus tongjiangensis</name>
    <dbReference type="NCBI Taxonomy" id="2486023"/>
    <lineage>
        <taxon>Bacteria</taxon>
        <taxon>Bacillati</taxon>
        <taxon>Bacillota</taxon>
        <taxon>Bacilli</taxon>
        <taxon>Lactobacillales</taxon>
        <taxon>Lactobacillaceae</taxon>
        <taxon>Levilactobacillus</taxon>
    </lineage>
</organism>
<dbReference type="Pfam" id="PF04198">
    <property type="entry name" value="Sugar-bind"/>
    <property type="match status" value="1"/>
</dbReference>
<evidence type="ECO:0000259" key="5">
    <source>
        <dbReference type="Pfam" id="PF04198"/>
    </source>
</evidence>
<dbReference type="PANTHER" id="PTHR34294:SF1">
    <property type="entry name" value="TRANSCRIPTIONAL REGULATOR LSRR"/>
    <property type="match status" value="1"/>
</dbReference>
<evidence type="ECO:0000256" key="1">
    <source>
        <dbReference type="ARBA" id="ARBA00010466"/>
    </source>
</evidence>
<sequence>MDKNMTHEELLVQVSQDYYYSNLAVSELSRKYNLSRYLVTKYLEEALQSGIVTIHVNSPVARNFQLETEFKKLFDIPHIAILKGDGSSDANANNIVAYSAKRIQLLIAESHVVGLTWGSTVHSIIDHFNSELVDGLVFTQFVGENMKYNSRTGSTRMVEHAASRFDANYHVLPAPLYVVNQTVHDLLPQEPALQQTMTLASRMDLLFCGIGTIASIDSIPTWNTNKSELFPGVDPSQIAGMLFGRPYDIQGNFLIPERDTVMGISLDKVLATPRRFGAIKSKFKTHAALGALRGKLLTDLVIDEGIAQRILTANKDLNED</sequence>
<gene>
    <name evidence="6" type="ORF">ACFP1G_04965</name>
</gene>
<dbReference type="InterPro" id="IPR007324">
    <property type="entry name" value="Sugar-bd_dom_put"/>
</dbReference>
<dbReference type="Proteomes" id="UP001596254">
    <property type="component" value="Unassembled WGS sequence"/>
</dbReference>
<evidence type="ECO:0000256" key="3">
    <source>
        <dbReference type="ARBA" id="ARBA00023125"/>
    </source>
</evidence>
<dbReference type="Gene3D" id="3.40.50.1360">
    <property type="match status" value="1"/>
</dbReference>
<name>A0ABW1SRT4_9LACO</name>
<evidence type="ECO:0000313" key="6">
    <source>
        <dbReference type="EMBL" id="MFC6206828.1"/>
    </source>
</evidence>
<dbReference type="Gene3D" id="1.10.10.10">
    <property type="entry name" value="Winged helix-like DNA-binding domain superfamily/Winged helix DNA-binding domain"/>
    <property type="match status" value="1"/>
</dbReference>
<comment type="caution">
    <text evidence="6">The sequence shown here is derived from an EMBL/GenBank/DDBJ whole genome shotgun (WGS) entry which is preliminary data.</text>
</comment>
<keyword evidence="2" id="KW-0805">Transcription regulation</keyword>
<dbReference type="RefSeq" id="WP_125693533.1">
    <property type="nucleotide sequence ID" value="NZ_JBHSSK010000014.1"/>
</dbReference>
<dbReference type="InterPro" id="IPR037171">
    <property type="entry name" value="NagB/RpiA_transferase-like"/>
</dbReference>
<keyword evidence="4" id="KW-0804">Transcription</keyword>
<feature type="domain" description="Sugar-binding" evidence="5">
    <location>
        <begin position="59"/>
        <end position="311"/>
    </location>
</feature>
<evidence type="ECO:0000256" key="4">
    <source>
        <dbReference type="ARBA" id="ARBA00023163"/>
    </source>
</evidence>
<dbReference type="SUPFAM" id="SSF100950">
    <property type="entry name" value="NagB/RpiA/CoA transferase-like"/>
    <property type="match status" value="1"/>
</dbReference>
<reference evidence="7" key="1">
    <citation type="journal article" date="2019" name="Int. J. Syst. Evol. Microbiol.">
        <title>The Global Catalogue of Microorganisms (GCM) 10K type strain sequencing project: providing services to taxonomists for standard genome sequencing and annotation.</title>
        <authorList>
            <consortium name="The Broad Institute Genomics Platform"/>
            <consortium name="The Broad Institute Genome Sequencing Center for Infectious Disease"/>
            <person name="Wu L."/>
            <person name="Ma J."/>
        </authorList>
    </citation>
    <scope>NUCLEOTIDE SEQUENCE [LARGE SCALE GENOMIC DNA]</scope>
    <source>
        <strain evidence="7">CCM 8905</strain>
    </source>
</reference>
<evidence type="ECO:0000256" key="2">
    <source>
        <dbReference type="ARBA" id="ARBA00023015"/>
    </source>
</evidence>
<keyword evidence="7" id="KW-1185">Reference proteome</keyword>
<dbReference type="PANTHER" id="PTHR34294">
    <property type="entry name" value="TRANSCRIPTIONAL REGULATOR-RELATED"/>
    <property type="match status" value="1"/>
</dbReference>
<dbReference type="EMBL" id="JBHSSK010000014">
    <property type="protein sequence ID" value="MFC6206828.1"/>
    <property type="molecule type" value="Genomic_DNA"/>
</dbReference>
<evidence type="ECO:0000313" key="7">
    <source>
        <dbReference type="Proteomes" id="UP001596254"/>
    </source>
</evidence>
<protein>
    <submittedName>
        <fullName evidence="6">Sugar-binding transcriptional regulator</fullName>
    </submittedName>
</protein>
<dbReference type="InterPro" id="IPR051054">
    <property type="entry name" value="SorC_transcr_regulators"/>
</dbReference>
<keyword evidence="3" id="KW-0238">DNA-binding</keyword>
<accession>A0ABW1SRT4</accession>
<dbReference type="InterPro" id="IPR036388">
    <property type="entry name" value="WH-like_DNA-bd_sf"/>
</dbReference>